<proteinExistence type="predicted"/>
<feature type="signal peptide" evidence="2">
    <location>
        <begin position="1"/>
        <end position="28"/>
    </location>
</feature>
<dbReference type="PROSITE" id="PS51257">
    <property type="entry name" value="PROKAR_LIPOPROTEIN"/>
    <property type="match status" value="1"/>
</dbReference>
<feature type="compositionally biased region" description="Low complexity" evidence="1">
    <location>
        <begin position="201"/>
        <end position="210"/>
    </location>
</feature>
<evidence type="ECO:0000256" key="2">
    <source>
        <dbReference type="SAM" id="SignalP"/>
    </source>
</evidence>
<keyword evidence="2" id="KW-0732">Signal</keyword>
<organism evidence="3">
    <name type="scientific">Oceaniferula spumae</name>
    <dbReference type="NCBI Taxonomy" id="2979115"/>
    <lineage>
        <taxon>Bacteria</taxon>
        <taxon>Pseudomonadati</taxon>
        <taxon>Verrucomicrobiota</taxon>
        <taxon>Verrucomicrobiia</taxon>
        <taxon>Verrucomicrobiales</taxon>
        <taxon>Verrucomicrobiaceae</taxon>
        <taxon>Oceaniferula</taxon>
    </lineage>
</organism>
<feature type="region of interest" description="Disordered" evidence="1">
    <location>
        <begin position="179"/>
        <end position="210"/>
    </location>
</feature>
<dbReference type="KEGG" id="osu:NT6N_13790"/>
<dbReference type="EMBL" id="AP026866">
    <property type="protein sequence ID" value="BDS06339.1"/>
    <property type="molecule type" value="Genomic_DNA"/>
</dbReference>
<evidence type="ECO:0008006" key="4">
    <source>
        <dbReference type="Google" id="ProtNLM"/>
    </source>
</evidence>
<dbReference type="Gene3D" id="2.30.30.700">
    <property type="entry name" value="SLA1 homology domain 1"/>
    <property type="match status" value="1"/>
</dbReference>
<protein>
    <recommendedName>
        <fullName evidence="4">SLA1 homology domain-containing protein</fullName>
    </recommendedName>
</protein>
<accession>A0AAT9FK15</accession>
<gene>
    <name evidence="3" type="ORF">NT6N_13790</name>
</gene>
<feature type="chain" id="PRO_5043725679" description="SLA1 homology domain-containing protein" evidence="2">
    <location>
        <begin position="29"/>
        <end position="285"/>
    </location>
</feature>
<evidence type="ECO:0000313" key="3">
    <source>
        <dbReference type="EMBL" id="BDS06339.1"/>
    </source>
</evidence>
<feature type="compositionally biased region" description="Basic and acidic residues" evidence="1">
    <location>
        <begin position="233"/>
        <end position="244"/>
    </location>
</feature>
<evidence type="ECO:0000256" key="1">
    <source>
        <dbReference type="SAM" id="MobiDB-lite"/>
    </source>
</evidence>
<dbReference type="AlphaFoldDB" id="A0AAT9FK15"/>
<sequence>MLHPVKNIYHTRLLALATGIITLSCAHAETRSFTNTEGKTIEAEVVGVSSGKVSLKLKGGKIYTLPFNTLSEADQTYIKEWYEKNKNNVKPSDFSLGITKKSTRIRVPRDKDKEKSAKGASTKMSIEEVSYQFKLSQRISAPTENIVVYSQIIKRTTTRGDESEDPKYEEVIDEKTIDSLSSKKPEEWESTPESCEDITTKSKTASSTSKEDIVGVVTTVYVGGKELFKEYEPSNFEKDLERIQENNPEIGQPKGANAPKADADGEKKPKKKAKADKKKKDKQDP</sequence>
<reference evidence="3" key="1">
    <citation type="submission" date="2024-07" db="EMBL/GenBank/DDBJ databases">
        <title>Complete genome sequence of Verrucomicrobiaceae bacterium NT6N.</title>
        <authorList>
            <person name="Huang C."/>
            <person name="Takami H."/>
            <person name="Hamasaki K."/>
        </authorList>
    </citation>
    <scope>NUCLEOTIDE SEQUENCE</scope>
    <source>
        <strain evidence="3">NT6N</strain>
    </source>
</reference>
<name>A0AAT9FK15_9BACT</name>
<feature type="region of interest" description="Disordered" evidence="1">
    <location>
        <begin position="233"/>
        <end position="285"/>
    </location>
</feature>
<feature type="compositionally biased region" description="Basic residues" evidence="1">
    <location>
        <begin position="268"/>
        <end position="285"/>
    </location>
</feature>